<protein>
    <submittedName>
        <fullName evidence="2">Uncharacterized protein</fullName>
    </submittedName>
</protein>
<evidence type="ECO:0000313" key="2">
    <source>
        <dbReference type="EMBL" id="CAE7460408.1"/>
    </source>
</evidence>
<keyword evidence="3" id="KW-1185">Reference proteome</keyword>
<feature type="region of interest" description="Disordered" evidence="1">
    <location>
        <begin position="29"/>
        <end position="48"/>
    </location>
</feature>
<sequence length="231" mass="25276">MTISHLIMTCEKLPWNIEVGVRVRRVGSGHTCEGQSLSPEARANSSRKRLTENCHGKLEDGILDGTGARLGMFSARFDGGEVELLFREVHRILQAHHYNALMVHADHGEDFGTQTLDFLGRLKSDKGILLAVCTSDYAEVTASGYSTFRELKFAHDCALDIIPLRVSDIYPPEPPHGPTHKYDKSGSGVALVTLALSPSKRFLDCRGKSAGDIAALIARRLLGDQHQAGWG</sequence>
<dbReference type="EMBL" id="CAJNDS010002400">
    <property type="protein sequence ID" value="CAE7460408.1"/>
    <property type="molecule type" value="Genomic_DNA"/>
</dbReference>
<organism evidence="2 3">
    <name type="scientific">Symbiodinium natans</name>
    <dbReference type="NCBI Taxonomy" id="878477"/>
    <lineage>
        <taxon>Eukaryota</taxon>
        <taxon>Sar</taxon>
        <taxon>Alveolata</taxon>
        <taxon>Dinophyceae</taxon>
        <taxon>Suessiales</taxon>
        <taxon>Symbiodiniaceae</taxon>
        <taxon>Symbiodinium</taxon>
    </lineage>
</organism>
<name>A0A812S0I5_9DINO</name>
<evidence type="ECO:0000313" key="3">
    <source>
        <dbReference type="Proteomes" id="UP000604046"/>
    </source>
</evidence>
<dbReference type="AlphaFoldDB" id="A0A812S0I5"/>
<proteinExistence type="predicted"/>
<gene>
    <name evidence="2" type="ORF">SNAT2548_LOCUS25551</name>
</gene>
<accession>A0A812S0I5</accession>
<reference evidence="2" key="1">
    <citation type="submission" date="2021-02" db="EMBL/GenBank/DDBJ databases">
        <authorList>
            <person name="Dougan E. K."/>
            <person name="Rhodes N."/>
            <person name="Thang M."/>
            <person name="Chan C."/>
        </authorList>
    </citation>
    <scope>NUCLEOTIDE SEQUENCE</scope>
</reference>
<evidence type="ECO:0000256" key="1">
    <source>
        <dbReference type="SAM" id="MobiDB-lite"/>
    </source>
</evidence>
<comment type="caution">
    <text evidence="2">The sequence shown here is derived from an EMBL/GenBank/DDBJ whole genome shotgun (WGS) entry which is preliminary data.</text>
</comment>
<dbReference type="Proteomes" id="UP000604046">
    <property type="component" value="Unassembled WGS sequence"/>
</dbReference>